<dbReference type="InterPro" id="IPR011055">
    <property type="entry name" value="Dup_hybrid_motif"/>
</dbReference>
<evidence type="ECO:0000313" key="5">
    <source>
        <dbReference type="Proteomes" id="UP001500945"/>
    </source>
</evidence>
<protein>
    <recommendedName>
        <fullName evidence="3">M23ase beta-sheet core domain-containing protein</fullName>
    </recommendedName>
</protein>
<keyword evidence="5" id="KW-1185">Reference proteome</keyword>
<dbReference type="PANTHER" id="PTHR21666:SF270">
    <property type="entry name" value="MUREIN HYDROLASE ACTIVATOR ENVC"/>
    <property type="match status" value="1"/>
</dbReference>
<evidence type="ECO:0000259" key="3">
    <source>
        <dbReference type="Pfam" id="PF01551"/>
    </source>
</evidence>
<dbReference type="Gene3D" id="2.70.70.10">
    <property type="entry name" value="Glucose Permease (Domain IIA)"/>
    <property type="match status" value="1"/>
</dbReference>
<feature type="region of interest" description="Disordered" evidence="2">
    <location>
        <begin position="1"/>
        <end position="60"/>
    </location>
</feature>
<dbReference type="CDD" id="cd12797">
    <property type="entry name" value="M23_peptidase"/>
    <property type="match status" value="1"/>
</dbReference>
<feature type="compositionally biased region" description="Pro residues" evidence="2">
    <location>
        <begin position="10"/>
        <end position="20"/>
    </location>
</feature>
<evidence type="ECO:0000256" key="1">
    <source>
        <dbReference type="SAM" id="Coils"/>
    </source>
</evidence>
<reference evidence="5" key="1">
    <citation type="journal article" date="2019" name="Int. J. Syst. Evol. Microbiol.">
        <title>The Global Catalogue of Microorganisms (GCM) 10K type strain sequencing project: providing services to taxonomists for standard genome sequencing and annotation.</title>
        <authorList>
            <consortium name="The Broad Institute Genomics Platform"/>
            <consortium name="The Broad Institute Genome Sequencing Center for Infectious Disease"/>
            <person name="Wu L."/>
            <person name="Ma J."/>
        </authorList>
    </citation>
    <scope>NUCLEOTIDE SEQUENCE [LARGE SCALE GENOMIC DNA]</scope>
    <source>
        <strain evidence="5">JCM 17809</strain>
    </source>
</reference>
<sequence length="329" mass="34300">MGDLLAVPSPAVPFPAVPSRPHPEVRPVSHPAPPTSRYAGRHRASRRAPLPGRVPSAPLVPGLRASSRLPRATAAAFVLAAAGATVGPSGALGPGSEVQAAPASTALDLSAEQQFAVRSEAAAEAAALTDLAQRRQASAMQTAALQGRVEAKQRAARDAKRKAAAARAKKEAAAKAAAKKAAAAKAAAAKARVKAAREGKRWVRPIARWNITSGYGWRWGKTHDGLDVGASTGTPLYAMSRGTVLKAGYFPSFGNKVEIRYWDGTVSWYAHLSRISVSPGERVMPGEVVGAVGNTGNSFGSHLHLEIHPTGGDNPVNPYPWLKRKGLLG</sequence>
<dbReference type="InterPro" id="IPR016047">
    <property type="entry name" value="M23ase_b-sheet_dom"/>
</dbReference>
<accession>A0ABP8K8G0</accession>
<dbReference type="InterPro" id="IPR050570">
    <property type="entry name" value="Cell_wall_metabolism_enzyme"/>
</dbReference>
<organism evidence="4 5">
    <name type="scientific">Fodinibacter luteus</name>
    <dbReference type="NCBI Taxonomy" id="552064"/>
    <lineage>
        <taxon>Bacteria</taxon>
        <taxon>Bacillati</taxon>
        <taxon>Actinomycetota</taxon>
        <taxon>Actinomycetes</taxon>
        <taxon>Micrococcales</taxon>
        <taxon>Intrasporangiaceae</taxon>
        <taxon>Fodinibacter (ex Wang et al. 2009)</taxon>
    </lineage>
</organism>
<proteinExistence type="predicted"/>
<evidence type="ECO:0000256" key="2">
    <source>
        <dbReference type="SAM" id="MobiDB-lite"/>
    </source>
</evidence>
<feature type="domain" description="M23ase beta-sheet core" evidence="3">
    <location>
        <begin position="222"/>
        <end position="318"/>
    </location>
</feature>
<feature type="coiled-coil region" evidence="1">
    <location>
        <begin position="149"/>
        <end position="176"/>
    </location>
</feature>
<keyword evidence="1" id="KW-0175">Coiled coil</keyword>
<evidence type="ECO:0000313" key="4">
    <source>
        <dbReference type="EMBL" id="GAA4401702.1"/>
    </source>
</evidence>
<dbReference type="Proteomes" id="UP001500945">
    <property type="component" value="Unassembled WGS sequence"/>
</dbReference>
<dbReference type="SUPFAM" id="SSF51261">
    <property type="entry name" value="Duplicated hybrid motif"/>
    <property type="match status" value="1"/>
</dbReference>
<comment type="caution">
    <text evidence="4">The sequence shown here is derived from an EMBL/GenBank/DDBJ whole genome shotgun (WGS) entry which is preliminary data.</text>
</comment>
<dbReference type="EMBL" id="BAABGM010000007">
    <property type="protein sequence ID" value="GAA4401702.1"/>
    <property type="molecule type" value="Genomic_DNA"/>
</dbReference>
<name>A0ABP8K8G0_9MICO</name>
<dbReference type="Pfam" id="PF01551">
    <property type="entry name" value="Peptidase_M23"/>
    <property type="match status" value="1"/>
</dbReference>
<gene>
    <name evidence="4" type="ORF">GCM10023168_11560</name>
</gene>
<dbReference type="PANTHER" id="PTHR21666">
    <property type="entry name" value="PEPTIDASE-RELATED"/>
    <property type="match status" value="1"/>
</dbReference>